<proteinExistence type="predicted"/>
<dbReference type="EMBL" id="JAEMHL010000007">
    <property type="protein sequence ID" value="MBJ6751361.1"/>
    <property type="molecule type" value="Genomic_DNA"/>
</dbReference>
<evidence type="ECO:0000313" key="2">
    <source>
        <dbReference type="Proteomes" id="UP000614714"/>
    </source>
</evidence>
<comment type="caution">
    <text evidence="1">The sequence shown here is derived from an EMBL/GenBank/DDBJ whole genome shotgun (WGS) entry which is preliminary data.</text>
</comment>
<dbReference type="Proteomes" id="UP000614714">
    <property type="component" value="Unassembled WGS sequence"/>
</dbReference>
<dbReference type="RefSeq" id="WP_199389836.1">
    <property type="nucleotide sequence ID" value="NZ_JAEMHL010000007.1"/>
</dbReference>
<gene>
    <name evidence="1" type="ORF">JFN91_14170</name>
</gene>
<reference evidence="1 2" key="1">
    <citation type="submission" date="2020-12" db="EMBL/GenBank/DDBJ databases">
        <title>Geomonas sp. Red421, isolated from paddy soil.</title>
        <authorList>
            <person name="Xu Z."/>
            <person name="Zhang Z."/>
            <person name="Masuda Y."/>
            <person name="Itoh H."/>
            <person name="Senoo K."/>
        </authorList>
    </citation>
    <scope>NUCLEOTIDE SEQUENCE [LARGE SCALE GENOMIC DNA]</scope>
    <source>
        <strain evidence="1 2">Red421</strain>
    </source>
</reference>
<accession>A0ABS0YGA3</accession>
<sequence>MREKICVVCLRAFTTPAAPVMVYELNDWGDASPTAHGLLPGPEHPPTHQANLGLCLEHEEYFKEGLVAVIEIETLKTQEEYNAMASRAEGRTGNMLYLPKEVVLRLALFPPNNAVVFCEREPFDRLKEATKDVWS</sequence>
<protein>
    <submittedName>
        <fullName evidence="1">Uncharacterized protein</fullName>
    </submittedName>
</protein>
<name>A0ABS0YGA3_9BACT</name>
<organism evidence="1 2">
    <name type="scientific">Geomonas anaerohicana</name>
    <dbReference type="NCBI Taxonomy" id="2798583"/>
    <lineage>
        <taxon>Bacteria</taxon>
        <taxon>Pseudomonadati</taxon>
        <taxon>Thermodesulfobacteriota</taxon>
        <taxon>Desulfuromonadia</taxon>
        <taxon>Geobacterales</taxon>
        <taxon>Geobacteraceae</taxon>
        <taxon>Geomonas</taxon>
    </lineage>
</organism>
<keyword evidence="2" id="KW-1185">Reference proteome</keyword>
<evidence type="ECO:0000313" key="1">
    <source>
        <dbReference type="EMBL" id="MBJ6751361.1"/>
    </source>
</evidence>